<gene>
    <name evidence="1" type="ORF">LTR37_001422</name>
</gene>
<evidence type="ECO:0000313" key="2">
    <source>
        <dbReference type="Proteomes" id="UP001281147"/>
    </source>
</evidence>
<reference evidence="1" key="1">
    <citation type="submission" date="2023-07" db="EMBL/GenBank/DDBJ databases">
        <title>Black Yeasts Isolated from many extreme environments.</title>
        <authorList>
            <person name="Coleine C."/>
            <person name="Stajich J.E."/>
            <person name="Selbmann L."/>
        </authorList>
    </citation>
    <scope>NUCLEOTIDE SEQUENCE</scope>
    <source>
        <strain evidence="1">CCFEE 5714</strain>
    </source>
</reference>
<dbReference type="EMBL" id="JAUTXU010000007">
    <property type="protein sequence ID" value="KAK3723938.1"/>
    <property type="molecule type" value="Genomic_DNA"/>
</dbReference>
<accession>A0ACC3NVJ0</accession>
<keyword evidence="2" id="KW-1185">Reference proteome</keyword>
<name>A0ACC3NVJ0_9PEZI</name>
<proteinExistence type="predicted"/>
<comment type="caution">
    <text evidence="1">The sequence shown here is derived from an EMBL/GenBank/DDBJ whole genome shotgun (WGS) entry which is preliminary data.</text>
</comment>
<organism evidence="1 2">
    <name type="scientific">Vermiconidia calcicola</name>
    <dbReference type="NCBI Taxonomy" id="1690605"/>
    <lineage>
        <taxon>Eukaryota</taxon>
        <taxon>Fungi</taxon>
        <taxon>Dikarya</taxon>
        <taxon>Ascomycota</taxon>
        <taxon>Pezizomycotina</taxon>
        <taxon>Dothideomycetes</taxon>
        <taxon>Dothideomycetidae</taxon>
        <taxon>Mycosphaerellales</taxon>
        <taxon>Extremaceae</taxon>
        <taxon>Vermiconidia</taxon>
    </lineage>
</organism>
<sequence>MALCSIVELDLRRGGHMIASSPEYGTNPSTSRSTEPYTLKRRIPKSLYSIIDRDDDPTVLSPLLQTIPTLQQTVSRRVLVNSTLVQLAVWINTSYVKLSERASRAHSTLPPDHRHRNLPVV</sequence>
<evidence type="ECO:0000313" key="1">
    <source>
        <dbReference type="EMBL" id="KAK3723938.1"/>
    </source>
</evidence>
<protein>
    <submittedName>
        <fullName evidence="1">Uncharacterized protein</fullName>
    </submittedName>
</protein>
<dbReference type="Proteomes" id="UP001281147">
    <property type="component" value="Unassembled WGS sequence"/>
</dbReference>